<gene>
    <name evidence="3" type="ORF">SAMN05421768_105194</name>
</gene>
<dbReference type="STRING" id="112234.SAMN05421768_105194"/>
<feature type="compositionally biased region" description="Basic and acidic residues" evidence="1">
    <location>
        <begin position="253"/>
        <end position="263"/>
    </location>
</feature>
<protein>
    <recommendedName>
        <fullName evidence="5">DUF3471 domain-containing protein</fullName>
    </recommendedName>
</protein>
<sequence>MKKNLVYGLLLLFTLSVSLNSCRTDEMMTGSEQAQKEKIAFFERFEQEKKLSKNASSTNYALPFGNSMLAYFEKYPEKKTELENKYGIVDLKVSSQDIGGDEGDNRKLLFFPMLKDGKVTAVIAGVINAERDYLYFDVHQNTHSDVFYLINKFQQYYNSRSLNKSDTTEIDEIIITVTRPIKLTMYDVWSGGGGIGSGGHDMGGGPGDYGGGGGGASTPNQPTNTNPCEQTKNIVNNSKSKPAIDSLKAKSSKGGEDGYKIKGDGTPSKVIHGQAHSVNFGDKGGYQGGYHNHTPTGIPMLSPPDIDQLLQFALAQGNGAPTKASNAFIGMVAPNGMYYVATFNGSYNDALVTFSQQDLDTFTSDFETRNYLYQSSKTPEGLEKLFFKTLSDMKLDGKVTLQRIENDGTVKTVTKDNNGKITANPCP</sequence>
<proteinExistence type="predicted"/>
<evidence type="ECO:0000313" key="3">
    <source>
        <dbReference type="EMBL" id="SIS36350.1"/>
    </source>
</evidence>
<evidence type="ECO:0000313" key="4">
    <source>
        <dbReference type="Proteomes" id="UP000186106"/>
    </source>
</evidence>
<reference evidence="3 4" key="1">
    <citation type="submission" date="2017-01" db="EMBL/GenBank/DDBJ databases">
        <authorList>
            <person name="Mah S.A."/>
            <person name="Swanson W.J."/>
            <person name="Moy G.W."/>
            <person name="Vacquier V.D."/>
        </authorList>
    </citation>
    <scope>NUCLEOTIDE SEQUENCE [LARGE SCALE GENOMIC DNA]</scope>
    <source>
        <strain evidence="3 4">DSM 16927</strain>
    </source>
</reference>
<dbReference type="AlphaFoldDB" id="A0A1N7IH15"/>
<keyword evidence="2" id="KW-0732">Signal</keyword>
<evidence type="ECO:0008006" key="5">
    <source>
        <dbReference type="Google" id="ProtNLM"/>
    </source>
</evidence>
<feature type="chain" id="PRO_5013065991" description="DUF3471 domain-containing protein" evidence="2">
    <location>
        <begin position="24"/>
        <end position="427"/>
    </location>
</feature>
<feature type="region of interest" description="Disordered" evidence="1">
    <location>
        <begin position="197"/>
        <end position="267"/>
    </location>
</feature>
<feature type="compositionally biased region" description="Polar residues" evidence="1">
    <location>
        <begin position="217"/>
        <end position="240"/>
    </location>
</feature>
<dbReference type="OrthoDB" id="1259378at2"/>
<dbReference type="RefSeq" id="WP_123867366.1">
    <property type="nucleotide sequence ID" value="NZ_CP033926.1"/>
</dbReference>
<organism evidence="3 4">
    <name type="scientific">Chryseobacterium joostei</name>
    <dbReference type="NCBI Taxonomy" id="112234"/>
    <lineage>
        <taxon>Bacteria</taxon>
        <taxon>Pseudomonadati</taxon>
        <taxon>Bacteroidota</taxon>
        <taxon>Flavobacteriia</taxon>
        <taxon>Flavobacteriales</taxon>
        <taxon>Weeksellaceae</taxon>
        <taxon>Chryseobacterium group</taxon>
        <taxon>Chryseobacterium</taxon>
    </lineage>
</organism>
<dbReference type="EMBL" id="FTNZ01000005">
    <property type="protein sequence ID" value="SIS36350.1"/>
    <property type="molecule type" value="Genomic_DNA"/>
</dbReference>
<name>A0A1N7IH15_9FLAO</name>
<accession>A0A1N7IH15</accession>
<feature type="signal peptide" evidence="2">
    <location>
        <begin position="1"/>
        <end position="23"/>
    </location>
</feature>
<feature type="compositionally biased region" description="Gly residues" evidence="1">
    <location>
        <begin position="197"/>
        <end position="216"/>
    </location>
</feature>
<evidence type="ECO:0000256" key="2">
    <source>
        <dbReference type="SAM" id="SignalP"/>
    </source>
</evidence>
<dbReference type="Proteomes" id="UP000186106">
    <property type="component" value="Unassembled WGS sequence"/>
</dbReference>
<evidence type="ECO:0000256" key="1">
    <source>
        <dbReference type="SAM" id="MobiDB-lite"/>
    </source>
</evidence>